<keyword evidence="9" id="KW-1185">Reference proteome</keyword>
<keyword evidence="5" id="KW-0690">Ribosome biogenesis</keyword>
<accession>A0A0C3EH44</accession>
<evidence type="ECO:0000313" key="8">
    <source>
        <dbReference type="EMBL" id="KIM67246.1"/>
    </source>
</evidence>
<evidence type="ECO:0000256" key="4">
    <source>
        <dbReference type="ARBA" id="ARBA00023242"/>
    </source>
</evidence>
<dbReference type="AlphaFoldDB" id="A0A0C3EH44"/>
<comment type="subcellular location">
    <subcellularLocation>
        <location evidence="2 5">Nucleus</location>
    </subcellularLocation>
</comment>
<evidence type="ECO:0000256" key="2">
    <source>
        <dbReference type="ARBA" id="ARBA00004123"/>
    </source>
</evidence>
<dbReference type="OrthoDB" id="361362at2759"/>
<reference evidence="8 9" key="1">
    <citation type="submission" date="2014-04" db="EMBL/GenBank/DDBJ databases">
        <authorList>
            <consortium name="DOE Joint Genome Institute"/>
            <person name="Kuo A."/>
            <person name="Kohler A."/>
            <person name="Nagy L.G."/>
            <person name="Floudas D."/>
            <person name="Copeland A."/>
            <person name="Barry K.W."/>
            <person name="Cichocki N."/>
            <person name="Veneault-Fourrey C."/>
            <person name="LaButti K."/>
            <person name="Lindquist E.A."/>
            <person name="Lipzen A."/>
            <person name="Lundell T."/>
            <person name="Morin E."/>
            <person name="Murat C."/>
            <person name="Sun H."/>
            <person name="Tunlid A."/>
            <person name="Henrissat B."/>
            <person name="Grigoriev I.V."/>
            <person name="Hibbett D.S."/>
            <person name="Martin F."/>
            <person name="Nordberg H.P."/>
            <person name="Cantor M.N."/>
            <person name="Hua S.X."/>
        </authorList>
    </citation>
    <scope>NUCLEOTIDE SEQUENCE [LARGE SCALE GENOMIC DNA]</scope>
    <source>
        <strain evidence="8 9">Foug A</strain>
    </source>
</reference>
<protein>
    <recommendedName>
        <fullName evidence="5">Pre-rRNA-processing protein</fullName>
    </recommendedName>
</protein>
<organism evidence="8 9">
    <name type="scientific">Scleroderma citrinum Foug A</name>
    <dbReference type="NCBI Taxonomy" id="1036808"/>
    <lineage>
        <taxon>Eukaryota</taxon>
        <taxon>Fungi</taxon>
        <taxon>Dikarya</taxon>
        <taxon>Basidiomycota</taxon>
        <taxon>Agaricomycotina</taxon>
        <taxon>Agaricomycetes</taxon>
        <taxon>Agaricomycetidae</taxon>
        <taxon>Boletales</taxon>
        <taxon>Sclerodermatineae</taxon>
        <taxon>Sclerodermataceae</taxon>
        <taxon>Scleroderma</taxon>
    </lineage>
</organism>
<comment type="subunit">
    <text evidence="5">Component of the RIX1 complex.</text>
</comment>
<evidence type="ECO:0000313" key="9">
    <source>
        <dbReference type="Proteomes" id="UP000053989"/>
    </source>
</evidence>
<dbReference type="GO" id="GO:0006364">
    <property type="term" value="P:rRNA processing"/>
    <property type="evidence" value="ECO:0007669"/>
    <property type="project" value="UniProtKB-UniRule"/>
</dbReference>
<evidence type="ECO:0000256" key="5">
    <source>
        <dbReference type="RuleBase" id="RU368021"/>
    </source>
</evidence>
<evidence type="ECO:0000256" key="3">
    <source>
        <dbReference type="ARBA" id="ARBA00006427"/>
    </source>
</evidence>
<dbReference type="InterPro" id="IPR024679">
    <property type="entry name" value="Ipi1_N"/>
</dbReference>
<dbReference type="PANTHER" id="PTHR16056:SF2">
    <property type="entry name" value="TESTIS-EXPRESSED PROTEIN 10"/>
    <property type="match status" value="1"/>
</dbReference>
<dbReference type="GO" id="GO:0120330">
    <property type="term" value="C:rixosome complex"/>
    <property type="evidence" value="ECO:0007669"/>
    <property type="project" value="UniProtKB-UniRule"/>
</dbReference>
<dbReference type="InterPro" id="IPR011989">
    <property type="entry name" value="ARM-like"/>
</dbReference>
<dbReference type="GO" id="GO:0005634">
    <property type="term" value="C:nucleus"/>
    <property type="evidence" value="ECO:0007669"/>
    <property type="project" value="UniProtKB-SubCell"/>
</dbReference>
<dbReference type="InParanoid" id="A0A0C3EH44"/>
<dbReference type="STRING" id="1036808.A0A0C3EH44"/>
<proteinExistence type="inferred from homology"/>
<gene>
    <name evidence="8" type="ORF">SCLCIDRAFT_109185</name>
</gene>
<comment type="similarity">
    <text evidence="3 5">Belongs to the IPI1/TEX10 family.</text>
</comment>
<dbReference type="HOGENOM" id="CLU_013988_0_0_1"/>
<feature type="region of interest" description="Disordered" evidence="6">
    <location>
        <begin position="475"/>
        <end position="495"/>
    </location>
</feature>
<dbReference type="InterPro" id="IPR016024">
    <property type="entry name" value="ARM-type_fold"/>
</dbReference>
<dbReference type="Proteomes" id="UP000053989">
    <property type="component" value="Unassembled WGS sequence"/>
</dbReference>
<feature type="domain" description="Pre-rRNA-processing protein Ipi1 N-terminal" evidence="7">
    <location>
        <begin position="142"/>
        <end position="248"/>
    </location>
</feature>
<comment type="function">
    <text evidence="1 5">Component of the RIX1 complex required for processing of ITS2 sequences from 35S pre-rRNA.</text>
</comment>
<dbReference type="Pfam" id="PF12333">
    <property type="entry name" value="Ipi1_N"/>
    <property type="match status" value="1"/>
</dbReference>
<keyword evidence="5" id="KW-0698">rRNA processing</keyword>
<evidence type="ECO:0000259" key="7">
    <source>
        <dbReference type="Pfam" id="PF12333"/>
    </source>
</evidence>
<reference evidence="9" key="2">
    <citation type="submission" date="2015-01" db="EMBL/GenBank/DDBJ databases">
        <title>Evolutionary Origins and Diversification of the Mycorrhizal Mutualists.</title>
        <authorList>
            <consortium name="DOE Joint Genome Institute"/>
            <consortium name="Mycorrhizal Genomics Consortium"/>
            <person name="Kohler A."/>
            <person name="Kuo A."/>
            <person name="Nagy L.G."/>
            <person name="Floudas D."/>
            <person name="Copeland A."/>
            <person name="Barry K.W."/>
            <person name="Cichocki N."/>
            <person name="Veneault-Fourrey C."/>
            <person name="LaButti K."/>
            <person name="Lindquist E.A."/>
            <person name="Lipzen A."/>
            <person name="Lundell T."/>
            <person name="Morin E."/>
            <person name="Murat C."/>
            <person name="Riley R."/>
            <person name="Ohm R."/>
            <person name="Sun H."/>
            <person name="Tunlid A."/>
            <person name="Henrissat B."/>
            <person name="Grigoriev I.V."/>
            <person name="Hibbett D.S."/>
            <person name="Martin F."/>
        </authorList>
    </citation>
    <scope>NUCLEOTIDE SEQUENCE [LARGE SCALE GENOMIC DNA]</scope>
    <source>
        <strain evidence="9">Foug A</strain>
    </source>
</reference>
<dbReference type="Gene3D" id="1.25.10.10">
    <property type="entry name" value="Leucine-rich Repeat Variant"/>
    <property type="match status" value="1"/>
</dbReference>
<name>A0A0C3EH44_9AGAM</name>
<evidence type="ECO:0000256" key="6">
    <source>
        <dbReference type="SAM" id="MobiDB-lite"/>
    </source>
</evidence>
<dbReference type="EMBL" id="KN822014">
    <property type="protein sequence ID" value="KIM67246.1"/>
    <property type="molecule type" value="Genomic_DNA"/>
</dbReference>
<dbReference type="SUPFAM" id="SSF48371">
    <property type="entry name" value="ARM repeat"/>
    <property type="match status" value="1"/>
</dbReference>
<sequence>MPKSSKKKKEKVADFTKAKLKLGKGKKLPSNVVDTSFKARSIALPTQSITIERDNVPTTKKKRTFDDVLSLLKHYNVSIRKAAPDAISSVKELLEEFPDLVNGYLPLVLSSCARLIADEDAGVRKTLLSFFDWLLSWVPKDDLLPHAPLLLLFTTSAQTHIFPEIRIDAVRFLDLFIQVLPEAVVTGWDADGSGPGRRVLDGYLGLLNAGTKFGASGGSYDASATSTSSVVLSSQSRLVVLRSLSNFLRCATQSQLATDKSTTTQAALSLPTWFMRPFFTSPSLYDEHSYLFGASGADRREKQMQWTLEPTFDLFDEDFTYNPHTFAIVPDVPLALTELPGFSALQDKSDSSPEDIAVRIRLARTLFSTLSASYLECAPVVFSPSVNPPETDLQMLTASMEITRILYSGILQSASQGTDVMPSCDELKTLIGYLTCHFPFKPAHRDIKAEQAFQNLNVVYCELTSLVVLVSSWRSSEGGGREDTRTSSLSQRASLKPTKAAKSDIRTELVCAYIIRVLNGEGEGGALLPRPLTPSAYVALLPSVWALLNRAPGISSDLEDVPSSVLSAILDHAVRTTSGSAVKRLTVEFVARLLLLQGERGYMGYFSPSGVGADEKWQHWVLHLPKALWEMGCSNLSCSETILQALLRLVQRGSSVIRSEHVTSLSSRLVPFFTASHPTRGDIPGPFTKMPVSAQHTRRLALDLSATLVADIIKGERGDASHRDLERAVRVATAGTAEEAYWAQLAAVMQLS</sequence>
<dbReference type="PANTHER" id="PTHR16056">
    <property type="entry name" value="REGULATOR OF MICROTUBULE DYNAMICS PROTEIN"/>
    <property type="match status" value="1"/>
</dbReference>
<keyword evidence="4 5" id="KW-0539">Nucleus</keyword>
<evidence type="ECO:0000256" key="1">
    <source>
        <dbReference type="ARBA" id="ARBA00002355"/>
    </source>
</evidence>